<evidence type="ECO:0000256" key="2">
    <source>
        <dbReference type="SAM" id="MobiDB-lite"/>
    </source>
</evidence>
<dbReference type="EMBL" id="CP031320">
    <property type="protein sequence ID" value="AXK37788.1"/>
    <property type="molecule type" value="Genomic_DNA"/>
</dbReference>
<evidence type="ECO:0000259" key="3">
    <source>
        <dbReference type="Pfam" id="PF03816"/>
    </source>
</evidence>
<dbReference type="AlphaFoldDB" id="A0A345Y1M2"/>
<evidence type="ECO:0000313" key="5">
    <source>
        <dbReference type="Proteomes" id="UP000254425"/>
    </source>
</evidence>
<feature type="region of interest" description="Disordered" evidence="2">
    <location>
        <begin position="338"/>
        <end position="372"/>
    </location>
</feature>
<comment type="similarity">
    <text evidence="1">Belongs to the LytR/CpsA/Psr (LCP) family.</text>
</comment>
<dbReference type="Pfam" id="PF03816">
    <property type="entry name" value="LytR_cpsA_psr"/>
    <property type="match status" value="1"/>
</dbReference>
<evidence type="ECO:0000313" key="4">
    <source>
        <dbReference type="EMBL" id="AXK37788.1"/>
    </source>
</evidence>
<dbReference type="PANTHER" id="PTHR33392">
    <property type="entry name" value="POLYISOPRENYL-TEICHOIC ACID--PEPTIDOGLYCAN TEICHOIC ACID TRANSFERASE TAGU"/>
    <property type="match status" value="1"/>
</dbReference>
<dbReference type="Gene3D" id="3.40.630.190">
    <property type="entry name" value="LCP protein"/>
    <property type="match status" value="1"/>
</dbReference>
<dbReference type="PANTHER" id="PTHR33392:SF6">
    <property type="entry name" value="POLYISOPRENYL-TEICHOIC ACID--PEPTIDOGLYCAN TEICHOIC ACID TRANSFERASE TAGU"/>
    <property type="match status" value="1"/>
</dbReference>
<keyword evidence="5" id="KW-1185">Reference proteome</keyword>
<reference evidence="4 5" key="1">
    <citation type="submission" date="2018-07" db="EMBL/GenBank/DDBJ databases">
        <title>Draft genome of the type strain Streptomyces armeniacus ATCC 15676.</title>
        <authorList>
            <person name="Labana P."/>
            <person name="Gosse J.T."/>
            <person name="Boddy C.N."/>
        </authorList>
    </citation>
    <scope>NUCLEOTIDE SEQUENCE [LARGE SCALE GENOMIC DNA]</scope>
    <source>
        <strain evidence="4 5">ATCC 15676</strain>
    </source>
</reference>
<feature type="domain" description="Cell envelope-related transcriptional attenuator" evidence="3">
    <location>
        <begin position="45"/>
        <end position="203"/>
    </location>
</feature>
<protein>
    <submittedName>
        <fullName evidence="4">LytR family transcriptional regulator</fullName>
    </submittedName>
</protein>
<dbReference type="NCBIfam" id="TIGR00350">
    <property type="entry name" value="lytR_cpsA_psr"/>
    <property type="match status" value="1"/>
</dbReference>
<proteinExistence type="inferred from homology"/>
<dbReference type="KEGG" id="sarm:DVA86_30755"/>
<feature type="region of interest" description="Disordered" evidence="2">
    <location>
        <begin position="424"/>
        <end position="443"/>
    </location>
</feature>
<name>A0A345Y1M2_9ACTN</name>
<dbReference type="Proteomes" id="UP000254425">
    <property type="component" value="Chromosome"/>
</dbReference>
<gene>
    <name evidence="4" type="ORF">DVA86_30755</name>
</gene>
<dbReference type="InterPro" id="IPR050922">
    <property type="entry name" value="LytR/CpsA/Psr_CW_biosynth"/>
</dbReference>
<dbReference type="InterPro" id="IPR004474">
    <property type="entry name" value="LytR_CpsA_psr"/>
</dbReference>
<organism evidence="4 5">
    <name type="scientific">Streptomyces armeniacus</name>
    <dbReference type="NCBI Taxonomy" id="83291"/>
    <lineage>
        <taxon>Bacteria</taxon>
        <taxon>Bacillati</taxon>
        <taxon>Actinomycetota</taxon>
        <taxon>Actinomycetes</taxon>
        <taxon>Kitasatosporales</taxon>
        <taxon>Streptomycetaceae</taxon>
        <taxon>Streptomyces</taxon>
    </lineage>
</organism>
<feature type="compositionally biased region" description="Basic and acidic residues" evidence="2">
    <location>
        <begin position="338"/>
        <end position="348"/>
    </location>
</feature>
<sequence>MPDGAARPAPGPGLNFLLVGLDRRAGLTDEEKDWLHVNGEACDCTDTMMLLHLSEDRRRISVVSIPRDSYVAFPRGGAPAAVPAAPGTAARPAAGKINAAHKLGGPALTVRTVEQATGVRVDHYLEADFGSFVEAVDEIGGAGVCTAKALRDKNSGLRLPAGTHRLDGRNALRYVRARHVPPLSGDLGRMRRQQRFVAELLDTFSDQGLFRNPAALAMTARSLLRTLRADEDLSTGRLLTLGRALGELDSADTEFATVPLADFDHRVKGWGSTLTWDRPRAARLFAALREDRPLTTEEAYSLPGPGVPVAWPPADIPVRVHAAPERARAADTLERGLRASGFDVRERTAPAPGAGAGTGTGTGEAPPGQTEISYDPRWQRKAESLAAALPDTRLRPVPGHPRVFEVRPGPGAARVERVVLDRSSVEGAPARGDTLDCDDAPAG</sequence>
<accession>A0A345Y1M2</accession>
<evidence type="ECO:0000256" key="1">
    <source>
        <dbReference type="ARBA" id="ARBA00006068"/>
    </source>
</evidence>